<proteinExistence type="predicted"/>
<keyword evidence="2" id="KW-1185">Reference proteome</keyword>
<dbReference type="EMBL" id="JADYXP020000003">
    <property type="protein sequence ID" value="KAL0127931.1"/>
    <property type="molecule type" value="Genomic_DNA"/>
</dbReference>
<reference evidence="1 2" key="1">
    <citation type="submission" date="2023-03" db="EMBL/GenBank/DDBJ databases">
        <title>High recombination rates correlate with genetic variation in Cardiocondyla obscurior ants.</title>
        <authorList>
            <person name="Errbii M."/>
        </authorList>
    </citation>
    <scope>NUCLEOTIDE SEQUENCE [LARGE SCALE GENOMIC DNA]</scope>
    <source>
        <strain evidence="1">Alpha-2009</strain>
        <tissue evidence="1">Whole body</tissue>
    </source>
</reference>
<dbReference type="Proteomes" id="UP001430953">
    <property type="component" value="Unassembled WGS sequence"/>
</dbReference>
<dbReference type="AlphaFoldDB" id="A0AAW2GL86"/>
<accession>A0AAW2GL86</accession>
<sequence>MQSVAKSCFVYVTKLHYSAVFFVRLSHLVITSPRVTFPTNYEDIVAQSNTPHDYLRNWHSTQSSHTVAYIDEERIVHCIVFTLPRYKNTNEKRTYVDEPLSSRLTRSKLIMDYKYVYARVYIIHKLSVQ</sequence>
<name>A0AAW2GL86_9HYME</name>
<evidence type="ECO:0000313" key="1">
    <source>
        <dbReference type="EMBL" id="KAL0127931.1"/>
    </source>
</evidence>
<gene>
    <name evidence="1" type="ORF">PUN28_003290</name>
</gene>
<protein>
    <submittedName>
        <fullName evidence="1">Uncharacterized protein</fullName>
    </submittedName>
</protein>
<evidence type="ECO:0000313" key="2">
    <source>
        <dbReference type="Proteomes" id="UP001430953"/>
    </source>
</evidence>
<organism evidence="1 2">
    <name type="scientific">Cardiocondyla obscurior</name>
    <dbReference type="NCBI Taxonomy" id="286306"/>
    <lineage>
        <taxon>Eukaryota</taxon>
        <taxon>Metazoa</taxon>
        <taxon>Ecdysozoa</taxon>
        <taxon>Arthropoda</taxon>
        <taxon>Hexapoda</taxon>
        <taxon>Insecta</taxon>
        <taxon>Pterygota</taxon>
        <taxon>Neoptera</taxon>
        <taxon>Endopterygota</taxon>
        <taxon>Hymenoptera</taxon>
        <taxon>Apocrita</taxon>
        <taxon>Aculeata</taxon>
        <taxon>Formicoidea</taxon>
        <taxon>Formicidae</taxon>
        <taxon>Myrmicinae</taxon>
        <taxon>Cardiocondyla</taxon>
    </lineage>
</organism>
<comment type="caution">
    <text evidence="1">The sequence shown here is derived from an EMBL/GenBank/DDBJ whole genome shotgun (WGS) entry which is preliminary data.</text>
</comment>